<evidence type="ECO:0008006" key="5">
    <source>
        <dbReference type="Google" id="ProtNLM"/>
    </source>
</evidence>
<dbReference type="EMBL" id="JARBHB010000005">
    <property type="protein sequence ID" value="KAJ8884467.1"/>
    <property type="molecule type" value="Genomic_DNA"/>
</dbReference>
<evidence type="ECO:0000313" key="4">
    <source>
        <dbReference type="Proteomes" id="UP001159363"/>
    </source>
</evidence>
<comment type="subcellular location">
    <subcellularLocation>
        <location evidence="1">Nucleus</location>
    </subcellularLocation>
</comment>
<accession>A0ABQ9HJQ3</accession>
<protein>
    <recommendedName>
        <fullName evidence="5">HTH psq-type domain-containing protein</fullName>
    </recommendedName>
</protein>
<comment type="caution">
    <text evidence="3">The sequence shown here is derived from an EMBL/GenBank/DDBJ whole genome shotgun (WGS) entry which is preliminary data.</text>
</comment>
<name>A0ABQ9HJQ3_9NEOP</name>
<evidence type="ECO:0000313" key="3">
    <source>
        <dbReference type="EMBL" id="KAJ8884467.1"/>
    </source>
</evidence>
<dbReference type="Gene3D" id="1.10.10.60">
    <property type="entry name" value="Homeodomain-like"/>
    <property type="match status" value="1"/>
</dbReference>
<organism evidence="3 4">
    <name type="scientific">Dryococelus australis</name>
    <dbReference type="NCBI Taxonomy" id="614101"/>
    <lineage>
        <taxon>Eukaryota</taxon>
        <taxon>Metazoa</taxon>
        <taxon>Ecdysozoa</taxon>
        <taxon>Arthropoda</taxon>
        <taxon>Hexapoda</taxon>
        <taxon>Insecta</taxon>
        <taxon>Pterygota</taxon>
        <taxon>Neoptera</taxon>
        <taxon>Polyneoptera</taxon>
        <taxon>Phasmatodea</taxon>
        <taxon>Verophasmatodea</taxon>
        <taxon>Anareolatae</taxon>
        <taxon>Phasmatidae</taxon>
        <taxon>Eurycanthinae</taxon>
        <taxon>Dryococelus</taxon>
    </lineage>
</organism>
<reference evidence="3 4" key="1">
    <citation type="submission" date="2023-02" db="EMBL/GenBank/DDBJ databases">
        <title>LHISI_Scaffold_Assembly.</title>
        <authorList>
            <person name="Stuart O.P."/>
            <person name="Cleave R."/>
            <person name="Magrath M.J.L."/>
            <person name="Mikheyev A.S."/>
        </authorList>
    </citation>
    <scope>NUCLEOTIDE SEQUENCE [LARGE SCALE GENOMIC DNA]</scope>
    <source>
        <strain evidence="3">Daus_M_001</strain>
        <tissue evidence="3">Leg muscle</tissue>
    </source>
</reference>
<dbReference type="Proteomes" id="UP001159363">
    <property type="component" value="Chromosome 4"/>
</dbReference>
<evidence type="ECO:0000256" key="1">
    <source>
        <dbReference type="ARBA" id="ARBA00004123"/>
    </source>
</evidence>
<feature type="compositionally biased region" description="Basic and acidic residues" evidence="2">
    <location>
        <begin position="345"/>
        <end position="358"/>
    </location>
</feature>
<feature type="region of interest" description="Disordered" evidence="2">
    <location>
        <begin position="299"/>
        <end position="367"/>
    </location>
</feature>
<dbReference type="SUPFAM" id="SSF46689">
    <property type="entry name" value="Homeodomain-like"/>
    <property type="match status" value="1"/>
</dbReference>
<keyword evidence="4" id="KW-1185">Reference proteome</keyword>
<gene>
    <name evidence="3" type="ORF">PR048_016324</name>
</gene>
<proteinExistence type="predicted"/>
<feature type="compositionally biased region" description="Basic and acidic residues" evidence="2">
    <location>
        <begin position="309"/>
        <end position="330"/>
    </location>
</feature>
<dbReference type="InterPro" id="IPR009057">
    <property type="entry name" value="Homeodomain-like_sf"/>
</dbReference>
<sequence>MVRNYKTTFSRGKWDKNNIAAALLEVKEGRMSCLGAAIAYHIPEVTLLRRLNTNVDELQIHCGRFREVFSEQQLEYFNNYITAMEKILRKSEATSISRPMGFHKPSVDRFFLIFKELRENIHFLLLLFTIQMNLDCPLYLLGYQRPFHTQKRMLPELVERATPETVGHCSDNRLSIGEIFVLFFKHFDLHVKCTIISSWLDFHPTPLYVSFFGPLKTYYSQACDNFMVSHPGQAITGQKVNELLSIAYFKAATVGNAVNSFKECGIEPYDPLCFNEHDFAAAKTTDHVLVTDNAESENATAQIAAPRGQHTETPNESHDEHEAVQNEEPGHSGNAVSVKSKPRRSIFDFKPLPKERPLIKNRKSHSQCASVITSTPMKEILVQKEAQKVEK</sequence>
<evidence type="ECO:0000256" key="2">
    <source>
        <dbReference type="SAM" id="MobiDB-lite"/>
    </source>
</evidence>